<evidence type="ECO:0000256" key="1">
    <source>
        <dbReference type="SAM" id="MobiDB-lite"/>
    </source>
</evidence>
<keyword evidence="3" id="KW-1185">Reference proteome</keyword>
<evidence type="ECO:0000313" key="3">
    <source>
        <dbReference type="Proteomes" id="UP000541444"/>
    </source>
</evidence>
<dbReference type="Proteomes" id="UP000541444">
    <property type="component" value="Unassembled WGS sequence"/>
</dbReference>
<dbReference type="EMBL" id="JACGCM010002568">
    <property type="protein sequence ID" value="KAF6138622.1"/>
    <property type="molecule type" value="Genomic_DNA"/>
</dbReference>
<feature type="region of interest" description="Disordered" evidence="1">
    <location>
        <begin position="1"/>
        <end position="22"/>
    </location>
</feature>
<accession>A0A7J7L7Q7</accession>
<gene>
    <name evidence="2" type="ORF">GIB67_032516</name>
</gene>
<dbReference type="AlphaFoldDB" id="A0A7J7L7Q7"/>
<organism evidence="2 3">
    <name type="scientific">Kingdonia uniflora</name>
    <dbReference type="NCBI Taxonomy" id="39325"/>
    <lineage>
        <taxon>Eukaryota</taxon>
        <taxon>Viridiplantae</taxon>
        <taxon>Streptophyta</taxon>
        <taxon>Embryophyta</taxon>
        <taxon>Tracheophyta</taxon>
        <taxon>Spermatophyta</taxon>
        <taxon>Magnoliopsida</taxon>
        <taxon>Ranunculales</taxon>
        <taxon>Circaeasteraceae</taxon>
        <taxon>Kingdonia</taxon>
    </lineage>
</organism>
<sequence length="376" mass="42537">MGRLPVDDVSTFGRTNVSDSGGKGGLEQFQGFPGQLVSYPLGFDTFREFCKAKGSIGGKWGKCAKNMWEVITVCNPLKDRWEREKKVRRITPLDVLQFYGVKNFKASDGSNFCASVTRHRFFDLNLAGRNWNDNIIWVKGNCLQRNEEEFLDIRFISVKPSTKSTVERKKPLLEEVAEEETELELVMGELGLSRKKRVKSRWKKVVKAKSTRSMTGVDEGKRKTSGVEVRAKVLERIEKICRSDLNRCRIDLEKMRQKFSGTVDELRVAHKNLSASEAAAERVARHKPERDLAIAHAKKAEARERSGGSRTVIKAPLVQGDIVSLSGYTRELESDVSRIQGHVQKGNTNLREFQHKLDVALISEKVLEGKSELRIS</sequence>
<evidence type="ECO:0000313" key="2">
    <source>
        <dbReference type="EMBL" id="KAF6138622.1"/>
    </source>
</evidence>
<proteinExistence type="predicted"/>
<comment type="caution">
    <text evidence="2">The sequence shown here is derived from an EMBL/GenBank/DDBJ whole genome shotgun (WGS) entry which is preliminary data.</text>
</comment>
<reference evidence="2 3" key="1">
    <citation type="journal article" date="2020" name="IScience">
        <title>Genome Sequencing of the Endangered Kingdonia uniflora (Circaeasteraceae, Ranunculales) Reveals Potential Mechanisms of Evolutionary Specialization.</title>
        <authorList>
            <person name="Sun Y."/>
            <person name="Deng T."/>
            <person name="Zhang A."/>
            <person name="Moore M.J."/>
            <person name="Landis J.B."/>
            <person name="Lin N."/>
            <person name="Zhang H."/>
            <person name="Zhang X."/>
            <person name="Huang J."/>
            <person name="Zhang X."/>
            <person name="Sun H."/>
            <person name="Wang H."/>
        </authorList>
    </citation>
    <scope>NUCLEOTIDE SEQUENCE [LARGE SCALE GENOMIC DNA]</scope>
    <source>
        <strain evidence="2">TB1705</strain>
        <tissue evidence="2">Leaf</tissue>
    </source>
</reference>
<protein>
    <submittedName>
        <fullName evidence="2">Uncharacterized protein</fullName>
    </submittedName>
</protein>
<name>A0A7J7L7Q7_9MAGN</name>